<keyword evidence="2" id="KW-1003">Cell membrane</keyword>
<evidence type="ECO:0000313" key="8">
    <source>
        <dbReference type="EMBL" id="SJZ96273.1"/>
    </source>
</evidence>
<evidence type="ECO:0000256" key="5">
    <source>
        <dbReference type="ARBA" id="ARBA00023136"/>
    </source>
</evidence>
<dbReference type="InterPro" id="IPR001279">
    <property type="entry name" value="Metallo-B-lactamas"/>
</dbReference>
<feature type="transmembrane region" description="Helical" evidence="6">
    <location>
        <begin position="360"/>
        <end position="379"/>
    </location>
</feature>
<dbReference type="InterPro" id="IPR052159">
    <property type="entry name" value="Competence_DNA_uptake"/>
</dbReference>
<feature type="transmembrane region" description="Helical" evidence="6">
    <location>
        <begin position="51"/>
        <end position="69"/>
    </location>
</feature>
<evidence type="ECO:0000256" key="3">
    <source>
        <dbReference type="ARBA" id="ARBA00022692"/>
    </source>
</evidence>
<dbReference type="EMBL" id="FUWR01000011">
    <property type="protein sequence ID" value="SJZ96273.1"/>
    <property type="molecule type" value="Genomic_DNA"/>
</dbReference>
<keyword evidence="9" id="KW-1185">Reference proteome</keyword>
<dbReference type="Pfam" id="PF03772">
    <property type="entry name" value="Competence"/>
    <property type="match status" value="1"/>
</dbReference>
<dbReference type="InterPro" id="IPR004477">
    <property type="entry name" value="ComEC_N"/>
</dbReference>
<evidence type="ECO:0000256" key="4">
    <source>
        <dbReference type="ARBA" id="ARBA00022989"/>
    </source>
</evidence>
<evidence type="ECO:0000313" key="9">
    <source>
        <dbReference type="Proteomes" id="UP000190102"/>
    </source>
</evidence>
<dbReference type="AlphaFoldDB" id="A0A1T4PXQ4"/>
<dbReference type="InterPro" id="IPR025405">
    <property type="entry name" value="DUF4131"/>
</dbReference>
<dbReference type="STRING" id="115783.SAMN02745119_02142"/>
<dbReference type="InterPro" id="IPR035681">
    <property type="entry name" value="ComA-like_MBL"/>
</dbReference>
<dbReference type="InterPro" id="IPR004797">
    <property type="entry name" value="Competence_ComEC/Rec2"/>
</dbReference>
<sequence>MCAKRLLLISLVFLVLGCLSEYLLGVPFSYIIPLILVGCLVCSVPFKSQVLFGWLLALFWMSWGMAALAPHLDKNLAGQGIAAFDGKQVVVEGILQGRPLMKAEGQRFELQVEQVYSNGTTFAVDGVLLVTIAKGQGPWLSGDRIRCPAKVHLPRLLGLPGEFDYRRYLALRGVQATAWVHEADSIVLMRGAAVTSWHRWIDALALRSQEFIRKNVPDPDQRGIVLALATGGQQEVSPAITTAYSRAGVSHILSVSGFHVGVVVAVWVLCLRWLMLRWEWLALRIDVRRTALLSALPLMLLYLVFTGGAPATARSVLMLSAVVLAIWSEREIDSLDALQLAAFCLLVADPGVLFDLSFQLSFLALWGLLVLTPLLVAPFDRFIVRGWQRTLLLLCAASIATVLSTMAPVLDSFHQVSFSGILANLVIVPLLGYGATVLATAALPLQFWLPSVAAFLLKVSGWLVLVSNGFIFWISRLPVLHSFNVGPVDLLATVVLLGLLSFIRSGRSKAVAVSLLVIGLMLVHLWPDAAPDGNMRIAFLGVGQGDATLIKLADGRTLLVDGGGYLLDSNKDFGERYLVPALHRLKVKQIDLMVLTHPHPDHLGGLPAVAEQFRVREFWQGESVGSNDNYQRLIGALNNQHTTLRIVKKGDRVQFGKELVLSVVAPQAVAGGEGGDNDDSLVLHLQQSSFSTLLMGDAGFPVEDMLLRDGVGEITLLKVGHHGSRYASSEQFLARVKPRVAVISVGAGNTFGLPTEETINRIKQQGTELYRTDQQGTIQVETNGIGFTVAPLKTEPALLATVRHFVCNILF</sequence>
<dbReference type="PANTHER" id="PTHR30619">
    <property type="entry name" value="DNA INTERNALIZATION/COMPETENCE PROTEIN COMEC/REC2"/>
    <property type="match status" value="1"/>
</dbReference>
<dbReference type="SUPFAM" id="SSF56281">
    <property type="entry name" value="Metallo-hydrolase/oxidoreductase"/>
    <property type="match status" value="1"/>
</dbReference>
<dbReference type="GO" id="GO:0030420">
    <property type="term" value="P:establishment of competence for transformation"/>
    <property type="evidence" value="ECO:0007669"/>
    <property type="project" value="InterPro"/>
</dbReference>
<keyword evidence="5 6" id="KW-0472">Membrane</keyword>
<organism evidence="8 9">
    <name type="scientific">Trichlorobacter thiogenes</name>
    <dbReference type="NCBI Taxonomy" id="115783"/>
    <lineage>
        <taxon>Bacteria</taxon>
        <taxon>Pseudomonadati</taxon>
        <taxon>Thermodesulfobacteriota</taxon>
        <taxon>Desulfuromonadia</taxon>
        <taxon>Geobacterales</taxon>
        <taxon>Geobacteraceae</taxon>
        <taxon>Trichlorobacter</taxon>
    </lineage>
</organism>
<dbReference type="Pfam" id="PF13567">
    <property type="entry name" value="DUF4131"/>
    <property type="match status" value="1"/>
</dbReference>
<comment type="subcellular location">
    <subcellularLocation>
        <location evidence="1">Cell membrane</location>
        <topology evidence="1">Multi-pass membrane protein</topology>
    </subcellularLocation>
</comment>
<dbReference type="NCBIfam" id="TIGR00360">
    <property type="entry name" value="ComEC_N-term"/>
    <property type="match status" value="1"/>
</dbReference>
<protein>
    <submittedName>
        <fullName evidence="8">Competence protein ComEC</fullName>
    </submittedName>
</protein>
<evidence type="ECO:0000256" key="2">
    <source>
        <dbReference type="ARBA" id="ARBA00022475"/>
    </source>
</evidence>
<feature type="transmembrane region" description="Helical" evidence="6">
    <location>
        <begin position="391"/>
        <end position="409"/>
    </location>
</feature>
<feature type="transmembrane region" description="Helical" evidence="6">
    <location>
        <begin position="30"/>
        <end position="46"/>
    </location>
</feature>
<gene>
    <name evidence="8" type="ORF">SAMN02745119_02142</name>
</gene>
<feature type="transmembrane region" description="Helical" evidence="6">
    <location>
        <begin position="510"/>
        <end position="527"/>
    </location>
</feature>
<feature type="transmembrane region" description="Helical" evidence="6">
    <location>
        <begin position="252"/>
        <end position="275"/>
    </location>
</feature>
<dbReference type="InterPro" id="IPR036866">
    <property type="entry name" value="RibonucZ/Hydroxyglut_hydro"/>
</dbReference>
<dbReference type="Pfam" id="PF00753">
    <property type="entry name" value="Lactamase_B"/>
    <property type="match status" value="1"/>
</dbReference>
<feature type="transmembrane region" description="Helical" evidence="6">
    <location>
        <begin position="421"/>
        <end position="443"/>
    </location>
</feature>
<evidence type="ECO:0000256" key="6">
    <source>
        <dbReference type="SAM" id="Phobius"/>
    </source>
</evidence>
<feature type="transmembrane region" description="Helical" evidence="6">
    <location>
        <begin position="455"/>
        <end position="474"/>
    </location>
</feature>
<dbReference type="SMART" id="SM00849">
    <property type="entry name" value="Lactamase_B"/>
    <property type="match status" value="1"/>
</dbReference>
<dbReference type="Gene3D" id="3.60.15.10">
    <property type="entry name" value="Ribonuclease Z/Hydroxyacylglutathione hydrolase-like"/>
    <property type="match status" value="1"/>
</dbReference>
<dbReference type="CDD" id="cd07731">
    <property type="entry name" value="ComA-like_MBL-fold"/>
    <property type="match status" value="1"/>
</dbReference>
<feature type="transmembrane region" description="Helical" evidence="6">
    <location>
        <begin position="287"/>
        <end position="305"/>
    </location>
</feature>
<proteinExistence type="predicted"/>
<dbReference type="GO" id="GO:0005886">
    <property type="term" value="C:plasma membrane"/>
    <property type="evidence" value="ECO:0007669"/>
    <property type="project" value="UniProtKB-SubCell"/>
</dbReference>
<accession>A0A1T4PXQ4</accession>
<dbReference type="NCBIfam" id="TIGR00361">
    <property type="entry name" value="ComEC_Rec2"/>
    <property type="match status" value="1"/>
</dbReference>
<dbReference type="Proteomes" id="UP000190102">
    <property type="component" value="Unassembled WGS sequence"/>
</dbReference>
<reference evidence="9" key="1">
    <citation type="submission" date="2017-02" db="EMBL/GenBank/DDBJ databases">
        <authorList>
            <person name="Varghese N."/>
            <person name="Submissions S."/>
        </authorList>
    </citation>
    <scope>NUCLEOTIDE SEQUENCE [LARGE SCALE GENOMIC DNA]</scope>
    <source>
        <strain evidence="9">ATCC BAA-34</strain>
    </source>
</reference>
<dbReference type="PROSITE" id="PS51257">
    <property type="entry name" value="PROKAR_LIPOPROTEIN"/>
    <property type="match status" value="1"/>
</dbReference>
<feature type="domain" description="Metallo-beta-lactamase" evidence="7">
    <location>
        <begin position="544"/>
        <end position="747"/>
    </location>
</feature>
<dbReference type="PANTHER" id="PTHR30619:SF1">
    <property type="entry name" value="RECOMBINATION PROTEIN 2"/>
    <property type="match status" value="1"/>
</dbReference>
<dbReference type="OrthoDB" id="9790149at2"/>
<evidence type="ECO:0000256" key="1">
    <source>
        <dbReference type="ARBA" id="ARBA00004651"/>
    </source>
</evidence>
<keyword evidence="4 6" id="KW-1133">Transmembrane helix</keyword>
<keyword evidence="3 6" id="KW-0812">Transmembrane</keyword>
<feature type="transmembrane region" description="Helical" evidence="6">
    <location>
        <begin position="480"/>
        <end position="503"/>
    </location>
</feature>
<evidence type="ECO:0000259" key="7">
    <source>
        <dbReference type="SMART" id="SM00849"/>
    </source>
</evidence>
<name>A0A1T4PXQ4_9BACT</name>